<gene>
    <name evidence="3" type="ORF">H8A87_11355</name>
</gene>
<protein>
    <submittedName>
        <fullName evidence="3">Inverse autotransporter beta domain-containing protein</fullName>
    </submittedName>
</protein>
<comment type="similarity">
    <text evidence="1">Belongs to the intimin/invasin family.</text>
</comment>
<dbReference type="EMBL" id="JACOII010000039">
    <property type="protein sequence ID" value="MBI6549302.1"/>
    <property type="molecule type" value="Genomic_DNA"/>
</dbReference>
<reference evidence="3 4" key="1">
    <citation type="submission" date="2020-08" db="EMBL/GenBank/DDBJ databases">
        <title>Description of Xenorhabdus lircayensis sp. nov., the symbiotic bacterium associated with the entomopathogenic nematode Steirnernema unicornum.</title>
        <authorList>
            <person name="Castaneda-Alvarez C."/>
            <person name="Prodan S."/>
            <person name="Zamorano A."/>
            <person name="San-Blas E."/>
            <person name="Aballay E."/>
        </authorList>
    </citation>
    <scope>NUCLEOTIDE SEQUENCE [LARGE SCALE GENOMIC DNA]</scope>
    <source>
        <strain evidence="3 4">VLS</strain>
    </source>
</reference>
<comment type="caution">
    <text evidence="3">The sequence shown here is derived from an EMBL/GenBank/DDBJ whole genome shotgun (WGS) entry which is preliminary data.</text>
</comment>
<dbReference type="Gene3D" id="2.60.40.10">
    <property type="entry name" value="Immunoglobulins"/>
    <property type="match status" value="3"/>
</dbReference>
<dbReference type="PRINTS" id="PR01369">
    <property type="entry name" value="INTIMIN"/>
</dbReference>
<dbReference type="InterPro" id="IPR013783">
    <property type="entry name" value="Ig-like_fold"/>
</dbReference>
<dbReference type="Gene3D" id="2.40.160.160">
    <property type="entry name" value="Inverse autotransporter, beta-domain"/>
    <property type="match status" value="1"/>
</dbReference>
<evidence type="ECO:0000259" key="2">
    <source>
        <dbReference type="Pfam" id="PF11924"/>
    </source>
</evidence>
<dbReference type="RefSeq" id="WP_198690081.1">
    <property type="nucleotide sequence ID" value="NZ_CAWPUD010000037.1"/>
</dbReference>
<dbReference type="InterPro" id="IPR008964">
    <property type="entry name" value="Invasin/intimin_cell_adhesion"/>
</dbReference>
<dbReference type="PANTHER" id="PTHR39576">
    <property type="entry name" value="ATTACHING AND EFFACING PROTEIN HOMOLOG-RELATED-RELATED"/>
    <property type="match status" value="1"/>
</dbReference>
<dbReference type="InterPro" id="IPR051715">
    <property type="entry name" value="Intimin-Invasin_domain"/>
</dbReference>
<dbReference type="Proteomes" id="UP000696184">
    <property type="component" value="Unassembled WGS sequence"/>
</dbReference>
<dbReference type="SUPFAM" id="SSF49373">
    <property type="entry name" value="Invasin/intimin cell-adhesion fragments"/>
    <property type="match status" value="1"/>
</dbReference>
<accession>A0ABS0U5Z5</accession>
<dbReference type="InterPro" id="IPR038177">
    <property type="entry name" value="IAT_beta_sf"/>
</dbReference>
<dbReference type="InterPro" id="IPR024519">
    <property type="entry name" value="IAT_beta"/>
</dbReference>
<organism evidence="3 4">
    <name type="scientific">Xenorhabdus lircayensis</name>
    <dbReference type="NCBI Taxonomy" id="2763499"/>
    <lineage>
        <taxon>Bacteria</taxon>
        <taxon>Pseudomonadati</taxon>
        <taxon>Pseudomonadota</taxon>
        <taxon>Gammaproteobacteria</taxon>
        <taxon>Enterobacterales</taxon>
        <taxon>Morganellaceae</taxon>
        <taxon>Xenorhabdus</taxon>
    </lineage>
</organism>
<dbReference type="InterPro" id="IPR003535">
    <property type="entry name" value="Intimin/invasin_bac"/>
</dbReference>
<evidence type="ECO:0000313" key="3">
    <source>
        <dbReference type="EMBL" id="MBI6549302.1"/>
    </source>
</evidence>
<keyword evidence="4" id="KW-1185">Reference proteome</keyword>
<feature type="domain" description="Inverse autotransporter beta-domain" evidence="2">
    <location>
        <begin position="72"/>
        <end position="345"/>
    </location>
</feature>
<name>A0ABS0U5Z5_9GAMM</name>
<proteinExistence type="inferred from homology"/>
<evidence type="ECO:0000256" key="1">
    <source>
        <dbReference type="ARBA" id="ARBA00010116"/>
    </source>
</evidence>
<sequence>MDLYISHKVIRLSVLVYSLFLPFTPMSAFSVGEKAHDNKTERKFLQKSESENNTNNVEDDKAGIIAKNIHKVGNMLSSSPSQLTEQAKSYALGKINNTISTETQKWLSQFGTARINFSLDRKGKLDNGSLDLLLPLYDNKTDWLFFSQLGYRNKDSRHTLNLGLGGRYFTPSWMYGLNTFFDHDVTGKNKRLGLGGEAWTDYVKLSANTYWRLSNWHQSPKERDYEERPANGFDLNSEFFLPAYPNLGGKLSYEQYFGDNVALFNRDTKQKDPSLARFGLNYTPIPLVTMGVDYKLGSGGSSETLFQANLNYRFGTPFDAQISPDNVASMRTLAGSRYDLVERNNNIVLDYKKKQELTITLPDTLSGHGSQSVRVDAKITSDKPLREVNWKASKGFRENGGIISNNDSYAELVLPKYVNKGTNRYTLFATAEEKEGGNPKTAQMSVVVEPFIIKDQSIEPNGKGPVIADGNSFYNLAATITYGNKDNAPLPGNRAIPGVNWSIEPSNSNAKLLWEPSGTTNDQGQLTATLSSTTPLSKDTKVYLTMDGMDKMEIKSDTPLTFTSVNSKYQITQQQIEPTAPLSIHDKDNSYIFTATILGQDGKPLENQKIEANWTATPNDGVELKPSGGTNNTTNDQGQLSATLKITKIKAQDITVTLSIVDGPNEVFKPVKFVDDANESIKIKEIKLESPGPYPATGNKFKVKAQLIKQSGTYVKNEPVKLKWTTVTEPAGLQGFHIEPSGSTTATPDNKGWVTAYFTSTQAVKNAKIGLLLVEENLEALSDAFDFIAPTPAVLNASLGEITPPTGSLIGDGETKYPFKVKVIGTGGTNPMPYQSLSGVTWSIKDNKLPDNVKIHAPENPTTDADGYLTASLTSNVGTVDAVIVQVSLDGAPGKQSAPVNFEAVEQLAGMRMTTKGTSNSKDIPSTQQERPYNVHTELVVTLLTPEENKEILLGGPHDVKIESSNTNIAKVDDKGRITFPLETFDIGQGPTKVTASVTNKGTGKKSTYVYTFNPQIYVFLPTTDKSHVGGVLDRTFECKSLDPKYTYNRDAITLTLQDIGATDTYLTENSYSYEYDKVHFPDFGVLATPNSDNPYLKVWSYDTKHGEAYDYRKRELLPFDEVKEVDVNTETKVKLICKLRFEE</sequence>
<dbReference type="Pfam" id="PF11924">
    <property type="entry name" value="IAT_beta"/>
    <property type="match status" value="1"/>
</dbReference>
<evidence type="ECO:0000313" key="4">
    <source>
        <dbReference type="Proteomes" id="UP000696184"/>
    </source>
</evidence>
<dbReference type="PANTHER" id="PTHR39576:SF2">
    <property type="entry name" value="ATTACHING AND EFFACING PROTEIN HOMOLOG-RELATED"/>
    <property type="match status" value="1"/>
</dbReference>